<dbReference type="EMBL" id="HACM01001699">
    <property type="protein sequence ID" value="CRZ02141.1"/>
    <property type="molecule type" value="Transcribed_RNA"/>
</dbReference>
<keyword evidence="2" id="KW-1133">Transmembrane helix</keyword>
<keyword evidence="2" id="KW-0812">Transmembrane</keyword>
<evidence type="ECO:0000256" key="1">
    <source>
        <dbReference type="SAM" id="MobiDB-lite"/>
    </source>
</evidence>
<feature type="compositionally biased region" description="Basic residues" evidence="1">
    <location>
        <begin position="75"/>
        <end position="85"/>
    </location>
</feature>
<sequence>MACPRQSSPLLVALAKLLVTWDFAGGCLCRSLVAATFMLLLSSKERREEKRGIAKGEEDDQRSLLPATGGSRLLAVKRRNERRRGKGIEGSGERGGGTRVSWRGAAAPSGALLNQAAASSVALAGEDGRRGVALRRKRGSER</sequence>
<name>A0A0H5QLA4_9EUKA</name>
<accession>A0A0H5QLA4</accession>
<feature type="transmembrane region" description="Helical" evidence="2">
    <location>
        <begin position="20"/>
        <end position="41"/>
    </location>
</feature>
<proteinExistence type="predicted"/>
<organism evidence="3">
    <name type="scientific">Spongospora subterranea</name>
    <dbReference type="NCBI Taxonomy" id="70186"/>
    <lineage>
        <taxon>Eukaryota</taxon>
        <taxon>Sar</taxon>
        <taxon>Rhizaria</taxon>
        <taxon>Endomyxa</taxon>
        <taxon>Phytomyxea</taxon>
        <taxon>Plasmodiophorida</taxon>
        <taxon>Plasmodiophoridae</taxon>
        <taxon>Spongospora</taxon>
    </lineage>
</organism>
<feature type="compositionally biased region" description="Basic and acidic residues" evidence="1">
    <location>
        <begin position="46"/>
        <end position="56"/>
    </location>
</feature>
<protein>
    <submittedName>
        <fullName evidence="3">Uncharacterized protein</fullName>
    </submittedName>
</protein>
<reference evidence="3" key="1">
    <citation type="submission" date="2015-04" db="EMBL/GenBank/DDBJ databases">
        <title>The genome sequence of the plant pathogenic Rhizarian Plasmodiophora brassicae reveals insights in its biotrophic life cycle and the origin of chitin synthesis.</title>
        <authorList>
            <person name="Schwelm A."/>
            <person name="Fogelqvist J."/>
            <person name="Knaust A."/>
            <person name="Julke S."/>
            <person name="Lilja T."/>
            <person name="Dhandapani V."/>
            <person name="Bonilla-Rosso G."/>
            <person name="Karlsson M."/>
            <person name="Shevchenko A."/>
            <person name="Choi S.R."/>
            <person name="Kim H.G."/>
            <person name="Park J.Y."/>
            <person name="Lim Y.P."/>
            <person name="Ludwig-Muller J."/>
            <person name="Dixelius C."/>
        </authorList>
    </citation>
    <scope>NUCLEOTIDE SEQUENCE</scope>
    <source>
        <tissue evidence="3">Potato root galls</tissue>
    </source>
</reference>
<keyword evidence="2" id="KW-0472">Membrane</keyword>
<evidence type="ECO:0000256" key="2">
    <source>
        <dbReference type="SAM" id="Phobius"/>
    </source>
</evidence>
<feature type="region of interest" description="Disordered" evidence="1">
    <location>
        <begin position="46"/>
        <end position="101"/>
    </location>
</feature>
<dbReference type="AlphaFoldDB" id="A0A0H5QLA4"/>
<evidence type="ECO:0000313" key="3">
    <source>
        <dbReference type="EMBL" id="CRZ02141.1"/>
    </source>
</evidence>
<feature type="compositionally biased region" description="Gly residues" evidence="1">
    <location>
        <begin position="88"/>
        <end position="98"/>
    </location>
</feature>